<evidence type="ECO:0000313" key="6">
    <source>
        <dbReference type="Proteomes" id="UP001154078"/>
    </source>
</evidence>
<protein>
    <recommendedName>
        <fullName evidence="1">malate dehydrogenase</fullName>
        <ecNumber evidence="1">1.1.1.37</ecNumber>
    </recommendedName>
</protein>
<proteinExistence type="predicted"/>
<dbReference type="AlphaFoldDB" id="A0A9P0BI13"/>
<dbReference type="Proteomes" id="UP001154078">
    <property type="component" value="Chromosome 9"/>
</dbReference>
<sequence>MLKQNQIVSDLRIFGQNAEALAFDLNFMDTKCRVQAYEYDDCNIKRAIRGADVIVMLGEALNNPYMSINEFVKAEGERVVEYARACTKYAPKSILVVACKACIRLHAYSLRRFFKKTAWYNPARIIGSADKIKHFGVEEHPHGPPTGQRAPFGGPRPSKHRFLCFPGPPLPVYPLNQTPQLMAKFRGIKLAEFPKKLKKRRLLRNFCRRGRPWGLHRLVTRVAMGLCGDSKACGCGFVRTNLVPTCKHLVTTLQFGLGGVIHNFGIPELNRTEMRMLTKAMLDIKNRENMAKDYVKFIDSGEECDEPLFSKNQALIEAAINKKIVKPLILDE</sequence>
<dbReference type="GO" id="GO:0006099">
    <property type="term" value="P:tricarboxylic acid cycle"/>
    <property type="evidence" value="ECO:0007669"/>
    <property type="project" value="UniProtKB-KW"/>
</dbReference>
<dbReference type="GO" id="GO:0030060">
    <property type="term" value="F:L-malate dehydrogenase (NAD+) activity"/>
    <property type="evidence" value="ECO:0007669"/>
    <property type="project" value="UniProtKB-EC"/>
</dbReference>
<dbReference type="SUPFAM" id="SSF51735">
    <property type="entry name" value="NAD(P)-binding Rossmann-fold domains"/>
    <property type="match status" value="1"/>
</dbReference>
<name>A0A9P0BI13_BRAAE</name>
<accession>A0A9P0BI13</accession>
<keyword evidence="2" id="KW-0816">Tricarboxylic acid cycle</keyword>
<dbReference type="InterPro" id="IPR036291">
    <property type="entry name" value="NAD(P)-bd_dom_sf"/>
</dbReference>
<dbReference type="InterPro" id="IPR015955">
    <property type="entry name" value="Lactate_DH/Glyco_Ohase_4_C"/>
</dbReference>
<dbReference type="PANTHER" id="PTHR11540">
    <property type="entry name" value="MALATE AND LACTATE DEHYDROGENASE"/>
    <property type="match status" value="1"/>
</dbReference>
<dbReference type="PANTHER" id="PTHR11540:SF16">
    <property type="entry name" value="MALATE DEHYDROGENASE, MITOCHONDRIAL"/>
    <property type="match status" value="1"/>
</dbReference>
<dbReference type="EC" id="1.1.1.37" evidence="1"/>
<gene>
    <name evidence="5" type="ORF">MELIAE_LOCUS12402</name>
</gene>
<evidence type="ECO:0000313" key="5">
    <source>
        <dbReference type="EMBL" id="CAH0563632.1"/>
    </source>
</evidence>
<evidence type="ECO:0000256" key="1">
    <source>
        <dbReference type="ARBA" id="ARBA00012995"/>
    </source>
</evidence>
<dbReference type="GO" id="GO:0005739">
    <property type="term" value="C:mitochondrion"/>
    <property type="evidence" value="ECO:0007669"/>
    <property type="project" value="TreeGrafter"/>
</dbReference>
<organism evidence="5 6">
    <name type="scientific">Brassicogethes aeneus</name>
    <name type="common">Rape pollen beetle</name>
    <name type="synonym">Meligethes aeneus</name>
    <dbReference type="NCBI Taxonomy" id="1431903"/>
    <lineage>
        <taxon>Eukaryota</taxon>
        <taxon>Metazoa</taxon>
        <taxon>Ecdysozoa</taxon>
        <taxon>Arthropoda</taxon>
        <taxon>Hexapoda</taxon>
        <taxon>Insecta</taxon>
        <taxon>Pterygota</taxon>
        <taxon>Neoptera</taxon>
        <taxon>Endopterygota</taxon>
        <taxon>Coleoptera</taxon>
        <taxon>Polyphaga</taxon>
        <taxon>Cucujiformia</taxon>
        <taxon>Nitidulidae</taxon>
        <taxon>Meligethinae</taxon>
        <taxon>Brassicogethes</taxon>
    </lineage>
</organism>
<dbReference type="Gene3D" id="3.40.50.720">
    <property type="entry name" value="NAD(P)-binding Rossmann-like Domain"/>
    <property type="match status" value="1"/>
</dbReference>
<reference evidence="5" key="1">
    <citation type="submission" date="2021-12" db="EMBL/GenBank/DDBJ databases">
        <authorList>
            <person name="King R."/>
        </authorList>
    </citation>
    <scope>NUCLEOTIDE SEQUENCE</scope>
</reference>
<evidence type="ECO:0000256" key="2">
    <source>
        <dbReference type="ARBA" id="ARBA00022532"/>
    </source>
</evidence>
<dbReference type="Gene3D" id="3.90.110.10">
    <property type="entry name" value="Lactate dehydrogenase/glycoside hydrolase, family 4, C-terminal"/>
    <property type="match status" value="1"/>
</dbReference>
<keyword evidence="4" id="KW-0520">NAD</keyword>
<dbReference type="OrthoDB" id="4069699at2759"/>
<evidence type="ECO:0000256" key="4">
    <source>
        <dbReference type="ARBA" id="ARBA00023027"/>
    </source>
</evidence>
<keyword evidence="3" id="KW-0560">Oxidoreductase</keyword>
<dbReference type="EMBL" id="OV121140">
    <property type="protein sequence ID" value="CAH0563632.1"/>
    <property type="molecule type" value="Genomic_DNA"/>
</dbReference>
<keyword evidence="6" id="KW-1185">Reference proteome</keyword>
<evidence type="ECO:0000256" key="3">
    <source>
        <dbReference type="ARBA" id="ARBA00023002"/>
    </source>
</evidence>